<dbReference type="PROSITE" id="PS50931">
    <property type="entry name" value="HTH_LYSR"/>
    <property type="match status" value="1"/>
</dbReference>
<dbReference type="PANTHER" id="PTHR30126:SF39">
    <property type="entry name" value="HTH-TYPE TRANSCRIPTIONAL REGULATOR CYSL"/>
    <property type="match status" value="1"/>
</dbReference>
<evidence type="ECO:0000313" key="7">
    <source>
        <dbReference type="Proteomes" id="UP001138997"/>
    </source>
</evidence>
<evidence type="ECO:0000259" key="5">
    <source>
        <dbReference type="PROSITE" id="PS50931"/>
    </source>
</evidence>
<dbReference type="Pfam" id="PF00126">
    <property type="entry name" value="HTH_1"/>
    <property type="match status" value="1"/>
</dbReference>
<feature type="domain" description="HTH lysR-type" evidence="5">
    <location>
        <begin position="8"/>
        <end position="65"/>
    </location>
</feature>
<dbReference type="Gene3D" id="1.10.10.10">
    <property type="entry name" value="Winged helix-like DNA-binding domain superfamily/Winged helix DNA-binding domain"/>
    <property type="match status" value="1"/>
</dbReference>
<evidence type="ECO:0000256" key="4">
    <source>
        <dbReference type="ARBA" id="ARBA00023163"/>
    </source>
</evidence>
<dbReference type="RefSeq" id="WP_231444000.1">
    <property type="nucleotide sequence ID" value="NZ_JAJOMB010000010.1"/>
</dbReference>
<evidence type="ECO:0000313" key="6">
    <source>
        <dbReference type="EMBL" id="MCD5313113.1"/>
    </source>
</evidence>
<dbReference type="InterPro" id="IPR036390">
    <property type="entry name" value="WH_DNA-bd_sf"/>
</dbReference>
<accession>A0A9X1NHB0</accession>
<keyword evidence="2" id="KW-0805">Transcription regulation</keyword>
<dbReference type="Proteomes" id="UP001138997">
    <property type="component" value="Unassembled WGS sequence"/>
</dbReference>
<sequence length="312" mass="32818">MPLSPRVPELAALDLLLSVARTGSLGGAAREHGISQQAASERIRRLEGTLGVQVLRRSRQGSSLTTAGALVADWAGQLTDLAAGLEASVSALRAERHARLRVAASLTVAEYLMPRWLVTLRHQVEQRGDELSVQLTATNSEEVAERVRDGRAGLGFVEGPSAPDDLAWREIGTDALVLVVPADHAWSRRRKPIEAAELARTALVSREAGSGTRRALEVALAVTLGHGYEQAEPLLELSGTAAVRGAVLAGAGPAVLSSLAVADDVASGRLRTVPVTGLALDRRLLAVWPLGSSPRGPASDLLTIAVRGRAQR</sequence>
<keyword evidence="4" id="KW-0804">Transcription</keyword>
<comment type="caution">
    <text evidence="6">The sequence shown here is derived from an EMBL/GenBank/DDBJ whole genome shotgun (WGS) entry which is preliminary data.</text>
</comment>
<dbReference type="PANTHER" id="PTHR30126">
    <property type="entry name" value="HTH-TYPE TRANSCRIPTIONAL REGULATOR"/>
    <property type="match status" value="1"/>
</dbReference>
<proteinExistence type="inferred from homology"/>
<dbReference type="Gene3D" id="3.40.190.10">
    <property type="entry name" value="Periplasmic binding protein-like II"/>
    <property type="match status" value="2"/>
</dbReference>
<evidence type="ECO:0000256" key="3">
    <source>
        <dbReference type="ARBA" id="ARBA00023125"/>
    </source>
</evidence>
<dbReference type="EMBL" id="JAJOMB010000010">
    <property type="protein sequence ID" value="MCD5313113.1"/>
    <property type="molecule type" value="Genomic_DNA"/>
</dbReference>
<comment type="similarity">
    <text evidence="1">Belongs to the LysR transcriptional regulatory family.</text>
</comment>
<name>A0A9X1NHB0_9ACTN</name>
<dbReference type="SUPFAM" id="SSF46785">
    <property type="entry name" value="Winged helix' DNA-binding domain"/>
    <property type="match status" value="1"/>
</dbReference>
<organism evidence="6 7">
    <name type="scientific">Kineosporia babensis</name>
    <dbReference type="NCBI Taxonomy" id="499548"/>
    <lineage>
        <taxon>Bacteria</taxon>
        <taxon>Bacillati</taxon>
        <taxon>Actinomycetota</taxon>
        <taxon>Actinomycetes</taxon>
        <taxon>Kineosporiales</taxon>
        <taxon>Kineosporiaceae</taxon>
        <taxon>Kineosporia</taxon>
    </lineage>
</organism>
<dbReference type="AlphaFoldDB" id="A0A9X1NHB0"/>
<protein>
    <submittedName>
        <fullName evidence="6">LysR family transcriptional regulator</fullName>
    </submittedName>
</protein>
<reference evidence="6" key="1">
    <citation type="submission" date="2021-11" db="EMBL/GenBank/DDBJ databases">
        <title>Streptomyces corallinus and Kineosporia corallina sp. nov., two new coral-derived marine actinobacteria.</title>
        <authorList>
            <person name="Buangrab K."/>
            <person name="Sutthacheep M."/>
            <person name="Yeemin T."/>
            <person name="Harunari E."/>
            <person name="Igarashi Y."/>
            <person name="Sripreechasak P."/>
            <person name="Kanchanasin P."/>
            <person name="Tanasupawat S."/>
            <person name="Phongsopitanun W."/>
        </authorList>
    </citation>
    <scope>NUCLEOTIDE SEQUENCE</scope>
    <source>
        <strain evidence="6">JCM 31032</strain>
    </source>
</reference>
<evidence type="ECO:0000256" key="1">
    <source>
        <dbReference type="ARBA" id="ARBA00009437"/>
    </source>
</evidence>
<dbReference type="Pfam" id="PF03466">
    <property type="entry name" value="LysR_substrate"/>
    <property type="match status" value="1"/>
</dbReference>
<keyword evidence="3" id="KW-0238">DNA-binding</keyword>
<evidence type="ECO:0000256" key="2">
    <source>
        <dbReference type="ARBA" id="ARBA00023015"/>
    </source>
</evidence>
<dbReference type="InterPro" id="IPR005119">
    <property type="entry name" value="LysR_subst-bd"/>
</dbReference>
<dbReference type="SUPFAM" id="SSF53850">
    <property type="entry name" value="Periplasmic binding protein-like II"/>
    <property type="match status" value="1"/>
</dbReference>
<gene>
    <name evidence="6" type="ORF">LR394_19590</name>
</gene>
<dbReference type="GO" id="GO:0003700">
    <property type="term" value="F:DNA-binding transcription factor activity"/>
    <property type="evidence" value="ECO:0007669"/>
    <property type="project" value="InterPro"/>
</dbReference>
<dbReference type="InterPro" id="IPR000847">
    <property type="entry name" value="LysR_HTH_N"/>
</dbReference>
<dbReference type="GO" id="GO:0000976">
    <property type="term" value="F:transcription cis-regulatory region binding"/>
    <property type="evidence" value="ECO:0007669"/>
    <property type="project" value="TreeGrafter"/>
</dbReference>
<dbReference type="InterPro" id="IPR036388">
    <property type="entry name" value="WH-like_DNA-bd_sf"/>
</dbReference>
<keyword evidence="7" id="KW-1185">Reference proteome</keyword>